<evidence type="ECO:0000256" key="1">
    <source>
        <dbReference type="SAM" id="Phobius"/>
    </source>
</evidence>
<protein>
    <submittedName>
        <fullName evidence="2">Uncharacterized protein</fullName>
    </submittedName>
</protein>
<keyword evidence="1" id="KW-0472">Membrane</keyword>
<keyword evidence="1" id="KW-0812">Transmembrane</keyword>
<dbReference type="EMBL" id="JAPWTJ010000368">
    <property type="protein sequence ID" value="KAJ8979153.1"/>
    <property type="molecule type" value="Genomic_DNA"/>
</dbReference>
<keyword evidence="3" id="KW-1185">Reference proteome</keyword>
<comment type="caution">
    <text evidence="2">The sequence shown here is derived from an EMBL/GenBank/DDBJ whole genome shotgun (WGS) entry which is preliminary data.</text>
</comment>
<sequence length="191" mass="22619">MIKAMLNVENNQNITQRRIRIASNKKKLRAKILISLLQRRQMTSLNKIKHFPQINNKELCQMSLNNIEDLKINMVVNIPDSKTRVLGLYCYYLRLILTYIHYVQLMSTTNVYLLNTLVTNALFNLLELIFLGKMPTDIARFLKLPNSELYTGHCFRRTSASLFALVKFMYNKKDMEDEKVRKLQKDTWKIR</sequence>
<name>A0ABQ9JMB7_9CUCU</name>
<keyword evidence="1" id="KW-1133">Transmembrane helix</keyword>
<accession>A0ABQ9JMB7</accession>
<organism evidence="2 3">
    <name type="scientific">Molorchus minor</name>
    <dbReference type="NCBI Taxonomy" id="1323400"/>
    <lineage>
        <taxon>Eukaryota</taxon>
        <taxon>Metazoa</taxon>
        <taxon>Ecdysozoa</taxon>
        <taxon>Arthropoda</taxon>
        <taxon>Hexapoda</taxon>
        <taxon>Insecta</taxon>
        <taxon>Pterygota</taxon>
        <taxon>Neoptera</taxon>
        <taxon>Endopterygota</taxon>
        <taxon>Coleoptera</taxon>
        <taxon>Polyphaga</taxon>
        <taxon>Cucujiformia</taxon>
        <taxon>Chrysomeloidea</taxon>
        <taxon>Cerambycidae</taxon>
        <taxon>Lamiinae</taxon>
        <taxon>Monochamini</taxon>
        <taxon>Molorchus</taxon>
    </lineage>
</organism>
<dbReference type="Proteomes" id="UP001162164">
    <property type="component" value="Unassembled WGS sequence"/>
</dbReference>
<evidence type="ECO:0000313" key="2">
    <source>
        <dbReference type="EMBL" id="KAJ8979153.1"/>
    </source>
</evidence>
<feature type="transmembrane region" description="Helical" evidence="1">
    <location>
        <begin position="86"/>
        <end position="105"/>
    </location>
</feature>
<proteinExistence type="predicted"/>
<reference evidence="2" key="1">
    <citation type="journal article" date="2023" name="Insect Mol. Biol.">
        <title>Genome sequencing provides insights into the evolution of gene families encoding plant cell wall-degrading enzymes in longhorned beetles.</title>
        <authorList>
            <person name="Shin N.R."/>
            <person name="Okamura Y."/>
            <person name="Kirsch R."/>
            <person name="Pauchet Y."/>
        </authorList>
    </citation>
    <scope>NUCLEOTIDE SEQUENCE</scope>
    <source>
        <strain evidence="2">MMC_N1</strain>
    </source>
</reference>
<feature type="transmembrane region" description="Helical" evidence="1">
    <location>
        <begin position="111"/>
        <end position="131"/>
    </location>
</feature>
<gene>
    <name evidence="2" type="ORF">NQ317_006345</name>
</gene>
<evidence type="ECO:0000313" key="3">
    <source>
        <dbReference type="Proteomes" id="UP001162164"/>
    </source>
</evidence>